<comment type="caution">
    <text evidence="1">The sequence shown here is derived from an EMBL/GenBank/DDBJ whole genome shotgun (WGS) entry which is preliminary data.</text>
</comment>
<gene>
    <name evidence="1" type="ORF">C1SCF055_LOCUS43433</name>
</gene>
<dbReference type="Gene3D" id="2.60.120.620">
    <property type="entry name" value="q2cbj1_9rhob like domain"/>
    <property type="match status" value="1"/>
</dbReference>
<dbReference type="OrthoDB" id="442073at2759"/>
<name>A0A9P1GQ06_9DINO</name>
<proteinExistence type="predicted"/>
<reference evidence="1" key="1">
    <citation type="submission" date="2022-10" db="EMBL/GenBank/DDBJ databases">
        <authorList>
            <person name="Chen Y."/>
            <person name="Dougan E. K."/>
            <person name="Chan C."/>
            <person name="Rhodes N."/>
            <person name="Thang M."/>
        </authorList>
    </citation>
    <scope>NUCLEOTIDE SEQUENCE</scope>
</reference>
<dbReference type="EMBL" id="CAMXCT020006719">
    <property type="protein sequence ID" value="CAL1172278.1"/>
    <property type="molecule type" value="Genomic_DNA"/>
</dbReference>
<dbReference type="EMBL" id="CAMXCT030006719">
    <property type="protein sequence ID" value="CAL4806215.1"/>
    <property type="molecule type" value="Genomic_DNA"/>
</dbReference>
<evidence type="ECO:0000313" key="3">
    <source>
        <dbReference type="Proteomes" id="UP001152797"/>
    </source>
</evidence>
<sequence length="430" mass="48106">MFDSGNQQRLLQEVPTSSDFSWTLAMDAMANHSSYSLSFSDGHWLLEVLVGEKNLSIDLGPNELRVHRDDGILSIALPAHAVLAVENCKTKLKAGRLAVKWPPVLENFEKECYVLKKCEQPLIFAAPNFVEKSVCVNLIRAAKMYGKAVPQFGHDVKYEMPLWPELHAEMDSDTARELESIYRRLDCLCGTERRCDEQLPRVHFQAPDMAKSRMPQGLHLDTNGAPHRYVTALIYLDTLPASGDGATTFPCAMAPEPVQRAGRELYNQGGQHTSNVSDPELETLAQELLDASEEYCGFSALPEQGKLVLFFTRGDDGAVDPMSWHGGARVSAAGDFGGKWMLQIFKTLPPEIRSQKDLLKRFSARCRQPPEFVCDKVCHRLGTDLLEAREKVAASPQNFEPSQPSLPYLQLRMRHRLLGPESAVLEKWSP</sequence>
<dbReference type="EMBL" id="CAMXCT010006719">
    <property type="protein sequence ID" value="CAI4018903.1"/>
    <property type="molecule type" value="Genomic_DNA"/>
</dbReference>
<accession>A0A9P1GQ06</accession>
<evidence type="ECO:0000313" key="2">
    <source>
        <dbReference type="EMBL" id="CAL4806215.1"/>
    </source>
</evidence>
<keyword evidence="3" id="KW-1185">Reference proteome</keyword>
<reference evidence="2 3" key="2">
    <citation type="submission" date="2024-05" db="EMBL/GenBank/DDBJ databases">
        <authorList>
            <person name="Chen Y."/>
            <person name="Shah S."/>
            <person name="Dougan E. K."/>
            <person name="Thang M."/>
            <person name="Chan C."/>
        </authorList>
    </citation>
    <scope>NUCLEOTIDE SEQUENCE [LARGE SCALE GENOMIC DNA]</scope>
</reference>
<dbReference type="AlphaFoldDB" id="A0A9P1GQ06"/>
<protein>
    <submittedName>
        <fullName evidence="2">O-methyltransferase YrrM</fullName>
    </submittedName>
</protein>
<organism evidence="1">
    <name type="scientific">Cladocopium goreaui</name>
    <dbReference type="NCBI Taxonomy" id="2562237"/>
    <lineage>
        <taxon>Eukaryota</taxon>
        <taxon>Sar</taxon>
        <taxon>Alveolata</taxon>
        <taxon>Dinophyceae</taxon>
        <taxon>Suessiales</taxon>
        <taxon>Symbiodiniaceae</taxon>
        <taxon>Cladocopium</taxon>
    </lineage>
</organism>
<dbReference type="Proteomes" id="UP001152797">
    <property type="component" value="Unassembled WGS sequence"/>
</dbReference>
<evidence type="ECO:0000313" key="1">
    <source>
        <dbReference type="EMBL" id="CAI4018903.1"/>
    </source>
</evidence>